<gene>
    <name evidence="2" type="ORF">KG103_09765</name>
</gene>
<sequence length="352" mass="37280">MSDRQADRRTGTATHVLLRLGLPRDPRATRHLGTFLVATAATVLVTRAFLAATGYPQLGGDGLHIAHVLWGGLLMAVAFLMLLSFAGPVLRPLGALVGGIGFGLFVDEVGKFVTSDNDYFYEPTAAIIYATVVGLGIVAEALHGRRPPDPREALAGAVDEAVAGVVGGFTPAARHRAEARLSDAGDVPGARETRALLRSIDEDHAELPDPVDAVASGVVRVLHTLVRARFVPWLAVLALVGTSGVTVAGAVARWWGGDDSPGWVVAGALVAGAVSVALCLVGLARVGRDAVDGYQWFRRAVLVSLLVTQFFLFRLSQWDASWGLLVDLLVLGVVAAELEVLRRRREERDPTA</sequence>
<dbReference type="EMBL" id="CP074405">
    <property type="protein sequence ID" value="QVI60843.1"/>
    <property type="molecule type" value="Genomic_DNA"/>
</dbReference>
<feature type="transmembrane region" description="Helical" evidence="1">
    <location>
        <begin position="89"/>
        <end position="106"/>
    </location>
</feature>
<evidence type="ECO:0008006" key="4">
    <source>
        <dbReference type="Google" id="ProtNLM"/>
    </source>
</evidence>
<organism evidence="2 3">
    <name type="scientific">Cellulomonas wangleii</name>
    <dbReference type="NCBI Taxonomy" id="2816956"/>
    <lineage>
        <taxon>Bacteria</taxon>
        <taxon>Bacillati</taxon>
        <taxon>Actinomycetota</taxon>
        <taxon>Actinomycetes</taxon>
        <taxon>Micrococcales</taxon>
        <taxon>Cellulomonadaceae</taxon>
        <taxon>Cellulomonas</taxon>
    </lineage>
</organism>
<name>A0ABX8D1J1_9CELL</name>
<keyword evidence="1" id="KW-0472">Membrane</keyword>
<feature type="transmembrane region" description="Helical" evidence="1">
    <location>
        <begin position="62"/>
        <end position="82"/>
    </location>
</feature>
<feature type="transmembrane region" description="Helical" evidence="1">
    <location>
        <begin position="296"/>
        <end position="315"/>
    </location>
</feature>
<dbReference type="RefSeq" id="WP_207342208.1">
    <property type="nucleotide sequence ID" value="NZ_CP074405.1"/>
</dbReference>
<protein>
    <recommendedName>
        <fullName evidence="4">Integral membrane protein</fullName>
    </recommendedName>
</protein>
<dbReference type="Proteomes" id="UP000677804">
    <property type="component" value="Chromosome"/>
</dbReference>
<feature type="transmembrane region" description="Helical" evidence="1">
    <location>
        <begin position="126"/>
        <end position="142"/>
    </location>
</feature>
<evidence type="ECO:0000256" key="1">
    <source>
        <dbReference type="SAM" id="Phobius"/>
    </source>
</evidence>
<accession>A0ABX8D1J1</accession>
<evidence type="ECO:0000313" key="2">
    <source>
        <dbReference type="EMBL" id="QVI60843.1"/>
    </source>
</evidence>
<feature type="transmembrane region" description="Helical" evidence="1">
    <location>
        <begin position="32"/>
        <end position="50"/>
    </location>
</feature>
<feature type="transmembrane region" description="Helical" evidence="1">
    <location>
        <begin position="321"/>
        <end position="341"/>
    </location>
</feature>
<feature type="transmembrane region" description="Helical" evidence="1">
    <location>
        <begin position="230"/>
        <end position="256"/>
    </location>
</feature>
<reference evidence="2 3" key="1">
    <citation type="submission" date="2021-05" db="EMBL/GenBank/DDBJ databases">
        <title>Novel species in genus Cellulomonas.</title>
        <authorList>
            <person name="Zhang G."/>
        </authorList>
    </citation>
    <scope>NUCLEOTIDE SEQUENCE [LARGE SCALE GENOMIC DNA]</scope>
    <source>
        <strain evidence="3">zg-ZUI222</strain>
    </source>
</reference>
<proteinExistence type="predicted"/>
<feature type="transmembrane region" description="Helical" evidence="1">
    <location>
        <begin position="262"/>
        <end position="284"/>
    </location>
</feature>
<evidence type="ECO:0000313" key="3">
    <source>
        <dbReference type="Proteomes" id="UP000677804"/>
    </source>
</evidence>
<keyword evidence="3" id="KW-1185">Reference proteome</keyword>
<keyword evidence="1" id="KW-0812">Transmembrane</keyword>
<keyword evidence="1" id="KW-1133">Transmembrane helix</keyword>